<dbReference type="GO" id="GO:0046872">
    <property type="term" value="F:metal ion binding"/>
    <property type="evidence" value="ECO:0007669"/>
    <property type="project" value="UniProtKB-KW"/>
</dbReference>
<keyword evidence="4" id="KW-0560">Oxidoreductase</keyword>
<evidence type="ECO:0000256" key="1">
    <source>
        <dbReference type="ARBA" id="ARBA00005896"/>
    </source>
</evidence>
<dbReference type="PANTHER" id="PTHR43779">
    <property type="entry name" value="DIOXYGENASE RV0097-RELATED"/>
    <property type="match status" value="1"/>
</dbReference>
<evidence type="ECO:0000256" key="4">
    <source>
        <dbReference type="ARBA" id="ARBA00023002"/>
    </source>
</evidence>
<dbReference type="AlphaFoldDB" id="A0A934IKQ5"/>
<comment type="caution">
    <text evidence="7">The sequence shown here is derived from an EMBL/GenBank/DDBJ whole genome shotgun (WGS) entry which is preliminary data.</text>
</comment>
<dbReference type="SUPFAM" id="SSF51197">
    <property type="entry name" value="Clavaminate synthase-like"/>
    <property type="match status" value="1"/>
</dbReference>
<evidence type="ECO:0000313" key="8">
    <source>
        <dbReference type="Proteomes" id="UP000609531"/>
    </source>
</evidence>
<dbReference type="RefSeq" id="WP_198882650.1">
    <property type="nucleotide sequence ID" value="NZ_JAEKJA010000010.1"/>
</dbReference>
<dbReference type="Gene3D" id="3.60.130.10">
    <property type="entry name" value="Clavaminate synthase-like"/>
    <property type="match status" value="1"/>
</dbReference>
<protein>
    <submittedName>
        <fullName evidence="7">TauD/TfdA family dioxygenase</fullName>
    </submittedName>
</protein>
<dbReference type="PANTHER" id="PTHR43779:SF3">
    <property type="entry name" value="(3R)-3-[(CARBOXYMETHYL)AMINO]FATTY ACID OXYGENASE_DECARBOXYLASE"/>
    <property type="match status" value="1"/>
</dbReference>
<keyword evidence="3 7" id="KW-0223">Dioxygenase</keyword>
<accession>A0A934IKQ5</accession>
<name>A0A934IKQ5_9HYPH</name>
<comment type="similarity">
    <text evidence="1">Belongs to the TfdA dioxygenase family.</text>
</comment>
<dbReference type="GO" id="GO:0016706">
    <property type="term" value="F:2-oxoglutarate-dependent dioxygenase activity"/>
    <property type="evidence" value="ECO:0007669"/>
    <property type="project" value="UniProtKB-ARBA"/>
</dbReference>
<dbReference type="EMBL" id="JAEKJA010000010">
    <property type="protein sequence ID" value="MBJ3776761.1"/>
    <property type="molecule type" value="Genomic_DNA"/>
</dbReference>
<dbReference type="InterPro" id="IPR051178">
    <property type="entry name" value="TfdA_dioxygenase"/>
</dbReference>
<dbReference type="Pfam" id="PF02668">
    <property type="entry name" value="TauD"/>
    <property type="match status" value="1"/>
</dbReference>
<gene>
    <name evidence="7" type="ORF">JCR33_13730</name>
</gene>
<keyword evidence="8" id="KW-1185">Reference proteome</keyword>
<dbReference type="Proteomes" id="UP000609531">
    <property type="component" value="Unassembled WGS sequence"/>
</dbReference>
<evidence type="ECO:0000256" key="3">
    <source>
        <dbReference type="ARBA" id="ARBA00022964"/>
    </source>
</evidence>
<keyword evidence="2" id="KW-0479">Metal-binding</keyword>
<sequence length="284" mass="31322">MAMEFQPILPACGAEVTGVDLAAADAALMAEILDAFHAYGLLVFRDQTLAPADEVAFARAFPHGPGRPIYTEHTFPDFPEVQLLGNAEKEGKPIALLNKLGIEWHTDGTSRELPCVATQLYCIEAPEKGGETLFASGYTAYELLSDAMKARIDGMKVRYNYKNIVNKVNAASGNAMHERAVKTWDDVVHPLVRTHPATGRKALWVTPAEMVTIDGMDPEESAEFIEELMAPGLADEYVYSHAYRPGDMVVWDNRCMFHSTTPYTFHGQTRLLHRVALNGNEVPA</sequence>
<dbReference type="InterPro" id="IPR042098">
    <property type="entry name" value="TauD-like_sf"/>
</dbReference>
<feature type="domain" description="TauD/TfdA-like" evidence="6">
    <location>
        <begin position="5"/>
        <end position="275"/>
    </location>
</feature>
<reference evidence="7" key="1">
    <citation type="submission" date="2020-12" db="EMBL/GenBank/DDBJ databases">
        <title>Bacterial taxonomy.</title>
        <authorList>
            <person name="Pan X."/>
        </authorList>
    </citation>
    <scope>NUCLEOTIDE SEQUENCE</scope>
    <source>
        <strain evidence="7">B2012</strain>
    </source>
</reference>
<proteinExistence type="inferred from homology"/>
<evidence type="ECO:0000259" key="6">
    <source>
        <dbReference type="Pfam" id="PF02668"/>
    </source>
</evidence>
<evidence type="ECO:0000256" key="5">
    <source>
        <dbReference type="ARBA" id="ARBA00023004"/>
    </source>
</evidence>
<dbReference type="InterPro" id="IPR003819">
    <property type="entry name" value="TauD/TfdA-like"/>
</dbReference>
<evidence type="ECO:0000256" key="2">
    <source>
        <dbReference type="ARBA" id="ARBA00022723"/>
    </source>
</evidence>
<evidence type="ECO:0000313" key="7">
    <source>
        <dbReference type="EMBL" id="MBJ3776761.1"/>
    </source>
</evidence>
<organism evidence="7 8">
    <name type="scientific">Acuticoccus mangrovi</name>
    <dbReference type="NCBI Taxonomy" id="2796142"/>
    <lineage>
        <taxon>Bacteria</taxon>
        <taxon>Pseudomonadati</taxon>
        <taxon>Pseudomonadota</taxon>
        <taxon>Alphaproteobacteria</taxon>
        <taxon>Hyphomicrobiales</taxon>
        <taxon>Amorphaceae</taxon>
        <taxon>Acuticoccus</taxon>
    </lineage>
</organism>
<keyword evidence="5" id="KW-0408">Iron</keyword>